<dbReference type="InterPro" id="IPR050469">
    <property type="entry name" value="Diguanylate_Cyclase"/>
</dbReference>
<dbReference type="PANTHER" id="PTHR45138">
    <property type="entry name" value="REGULATORY COMPONENTS OF SENSORY TRANSDUCTION SYSTEM"/>
    <property type="match status" value="1"/>
</dbReference>
<evidence type="ECO:0000313" key="3">
    <source>
        <dbReference type="EMBL" id="MCF6138112.1"/>
    </source>
</evidence>
<dbReference type="Pfam" id="PF00990">
    <property type="entry name" value="GGDEF"/>
    <property type="match status" value="1"/>
</dbReference>
<dbReference type="InterPro" id="IPR000160">
    <property type="entry name" value="GGDEF_dom"/>
</dbReference>
<feature type="transmembrane region" description="Helical" evidence="1">
    <location>
        <begin position="202"/>
        <end position="221"/>
    </location>
</feature>
<keyword evidence="4" id="KW-1185">Reference proteome</keyword>
<proteinExistence type="predicted"/>
<dbReference type="CDD" id="cd01949">
    <property type="entry name" value="GGDEF"/>
    <property type="match status" value="1"/>
</dbReference>
<reference evidence="3 4" key="1">
    <citation type="submission" date="2022-01" db="EMBL/GenBank/DDBJ databases">
        <title>Alkalihalobacillus sp. EGI L200015, a novel bacterium isolated from a salt lake sediment.</title>
        <authorList>
            <person name="Gao L."/>
            <person name="Fang B.-Z."/>
            <person name="Li W.-J."/>
        </authorList>
    </citation>
    <scope>NUCLEOTIDE SEQUENCE [LARGE SCALE GENOMIC DNA]</scope>
    <source>
        <strain evidence="3 4">KCTC 12718</strain>
    </source>
</reference>
<dbReference type="Proteomes" id="UP001649381">
    <property type="component" value="Unassembled WGS sequence"/>
</dbReference>
<comment type="caution">
    <text evidence="3">The sequence shown here is derived from an EMBL/GenBank/DDBJ whole genome shotgun (WGS) entry which is preliminary data.</text>
</comment>
<feature type="domain" description="GGDEF" evidence="2">
    <location>
        <begin position="424"/>
        <end position="565"/>
    </location>
</feature>
<protein>
    <submittedName>
        <fullName evidence="3">Sensor domain-containing diguanylate cyclase</fullName>
    </submittedName>
</protein>
<dbReference type="PROSITE" id="PS50887">
    <property type="entry name" value="GGDEF"/>
    <property type="match status" value="1"/>
</dbReference>
<dbReference type="EMBL" id="JAKIJS010000001">
    <property type="protein sequence ID" value="MCF6138112.1"/>
    <property type="molecule type" value="Genomic_DNA"/>
</dbReference>
<evidence type="ECO:0000259" key="2">
    <source>
        <dbReference type="PROSITE" id="PS50887"/>
    </source>
</evidence>
<feature type="transmembrane region" description="Helical" evidence="1">
    <location>
        <begin position="179"/>
        <end position="196"/>
    </location>
</feature>
<dbReference type="SUPFAM" id="SSF55073">
    <property type="entry name" value="Nucleotide cyclase"/>
    <property type="match status" value="1"/>
</dbReference>
<dbReference type="PANTHER" id="PTHR45138:SF9">
    <property type="entry name" value="DIGUANYLATE CYCLASE DGCM-RELATED"/>
    <property type="match status" value="1"/>
</dbReference>
<keyword evidence="1" id="KW-0812">Transmembrane</keyword>
<dbReference type="SMART" id="SM00065">
    <property type="entry name" value="GAF"/>
    <property type="match status" value="1"/>
</dbReference>
<sequence>MSQNAKRILAIICLASWGIVLWAFSTFSIPSLDGYWFDIFGMLLLMVVVALFPIQIMGTNISFIQGISLAVFLHFGLLVELVLVQITIAISIMKLRYPLYRLGTSSIMFMVVSANAAIVYYLLGGEIGGLGMNEYPALIPVIGYSITAILTNHIILYFLRNEIYKEKSSLFAKDFLWELLMELIILPVGITFFILYSQLGTAAILFVGLPFVVISLILRLYHSSQKINHLLKFTSKIGQELTESLNVDEILDIYLARMTKMLKVDYAYILDINDGENLNVIRRYESKKVPTIQISGLVKGEGISGKVWESGNSLRFERRHQWRKFSRGFMPLSAQSVLSVPMYRNQEVVGVITFISTQKRAYEKSHEMILEIISNYLAVAIEKAKNYEATKHKSERCHLTNLYNYRYFEDVLSEMYVNHKQSRKPFSLILLDIDHFKKVNDTFGHQAGNVVLCQVADRLVQIIGDNGTVARYGGEEFVILLEDLAHSDTLELAEAIREDISLNTFTIKNDLGDYRNKAINITVSIGVATAPEQGEDPLTLIRNADRAMYTGAKQKGRNKVASYIG</sequence>
<feature type="transmembrane region" description="Helical" evidence="1">
    <location>
        <begin position="6"/>
        <end position="24"/>
    </location>
</feature>
<name>A0ABS9H2P2_9BACL</name>
<gene>
    <name evidence="3" type="ORF">L2716_10285</name>
</gene>
<dbReference type="SMART" id="SM00267">
    <property type="entry name" value="GGDEF"/>
    <property type="match status" value="1"/>
</dbReference>
<dbReference type="InterPro" id="IPR003018">
    <property type="entry name" value="GAF"/>
</dbReference>
<organism evidence="3 4">
    <name type="scientific">Pseudalkalibacillus berkeleyi</name>
    <dbReference type="NCBI Taxonomy" id="1069813"/>
    <lineage>
        <taxon>Bacteria</taxon>
        <taxon>Bacillati</taxon>
        <taxon>Bacillota</taxon>
        <taxon>Bacilli</taxon>
        <taxon>Bacillales</taxon>
        <taxon>Fictibacillaceae</taxon>
        <taxon>Pseudalkalibacillus</taxon>
    </lineage>
</organism>
<dbReference type="Gene3D" id="3.30.450.40">
    <property type="match status" value="1"/>
</dbReference>
<dbReference type="NCBIfam" id="TIGR00254">
    <property type="entry name" value="GGDEF"/>
    <property type="match status" value="1"/>
</dbReference>
<feature type="transmembrane region" description="Helical" evidence="1">
    <location>
        <begin position="63"/>
        <end position="90"/>
    </location>
</feature>
<feature type="transmembrane region" description="Helical" evidence="1">
    <location>
        <begin position="102"/>
        <end position="123"/>
    </location>
</feature>
<accession>A0ABS9H2P2</accession>
<evidence type="ECO:0000313" key="4">
    <source>
        <dbReference type="Proteomes" id="UP001649381"/>
    </source>
</evidence>
<keyword evidence="1" id="KW-1133">Transmembrane helix</keyword>
<dbReference type="InterPro" id="IPR029787">
    <property type="entry name" value="Nucleotide_cyclase"/>
</dbReference>
<evidence type="ECO:0000256" key="1">
    <source>
        <dbReference type="SAM" id="Phobius"/>
    </source>
</evidence>
<dbReference type="Pfam" id="PF13185">
    <property type="entry name" value="GAF_2"/>
    <property type="match status" value="1"/>
</dbReference>
<feature type="transmembrane region" description="Helical" evidence="1">
    <location>
        <begin position="36"/>
        <end position="57"/>
    </location>
</feature>
<dbReference type="InterPro" id="IPR029016">
    <property type="entry name" value="GAF-like_dom_sf"/>
</dbReference>
<dbReference type="Gene3D" id="3.30.70.270">
    <property type="match status" value="1"/>
</dbReference>
<dbReference type="RefSeq" id="WP_236334273.1">
    <property type="nucleotide sequence ID" value="NZ_JAKIJS010000001.1"/>
</dbReference>
<feature type="transmembrane region" description="Helical" evidence="1">
    <location>
        <begin position="135"/>
        <end position="159"/>
    </location>
</feature>
<dbReference type="InterPro" id="IPR043128">
    <property type="entry name" value="Rev_trsase/Diguanyl_cyclase"/>
</dbReference>
<dbReference type="SUPFAM" id="SSF55781">
    <property type="entry name" value="GAF domain-like"/>
    <property type="match status" value="1"/>
</dbReference>
<keyword evidence="1" id="KW-0472">Membrane</keyword>